<dbReference type="AlphaFoldDB" id="A0A0F9UMP0"/>
<dbReference type="InterPro" id="IPR002327">
    <property type="entry name" value="Cyt_c_1A/1B"/>
</dbReference>
<dbReference type="InterPro" id="IPR036322">
    <property type="entry name" value="WD40_repeat_dom_sf"/>
</dbReference>
<dbReference type="PANTHER" id="PTHR19848:SF8">
    <property type="entry name" value="F-BOX AND WD REPEAT DOMAIN CONTAINING 7"/>
    <property type="match status" value="1"/>
</dbReference>
<dbReference type="InterPro" id="IPR009056">
    <property type="entry name" value="Cyt_c-like_dom"/>
</dbReference>
<dbReference type="GO" id="GO:0046872">
    <property type="term" value="F:metal ion binding"/>
    <property type="evidence" value="ECO:0007669"/>
    <property type="project" value="UniProtKB-KW"/>
</dbReference>
<keyword evidence="3" id="KW-0349">Heme</keyword>
<keyword evidence="2" id="KW-0853">WD repeat</keyword>
<dbReference type="PANTHER" id="PTHR19848">
    <property type="entry name" value="WD40 REPEAT PROTEIN"/>
    <property type="match status" value="1"/>
</dbReference>
<evidence type="ECO:0000256" key="2">
    <source>
        <dbReference type="ARBA" id="ARBA00022574"/>
    </source>
</evidence>
<dbReference type="InterPro" id="IPR015943">
    <property type="entry name" value="WD40/YVTN_repeat-like_dom_sf"/>
</dbReference>
<gene>
    <name evidence="9" type="ORF">LCGC14_0202330</name>
</gene>
<dbReference type="SMART" id="SM00320">
    <property type="entry name" value="WD40"/>
    <property type="match status" value="7"/>
</dbReference>
<accession>A0A0F9UMP0</accession>
<dbReference type="EMBL" id="LAZR01000090">
    <property type="protein sequence ID" value="KKN92934.1"/>
    <property type="molecule type" value="Genomic_DNA"/>
</dbReference>
<dbReference type="PROSITE" id="PS50294">
    <property type="entry name" value="WD_REPEATS_REGION"/>
    <property type="match status" value="2"/>
</dbReference>
<keyword evidence="6" id="KW-0249">Electron transport</keyword>
<organism evidence="9">
    <name type="scientific">marine sediment metagenome</name>
    <dbReference type="NCBI Taxonomy" id="412755"/>
    <lineage>
        <taxon>unclassified sequences</taxon>
        <taxon>metagenomes</taxon>
        <taxon>ecological metagenomes</taxon>
    </lineage>
</organism>
<dbReference type="GO" id="GO:0020037">
    <property type="term" value="F:heme binding"/>
    <property type="evidence" value="ECO:0007669"/>
    <property type="project" value="InterPro"/>
</dbReference>
<dbReference type="PROSITE" id="PS50082">
    <property type="entry name" value="WD_REPEATS_2"/>
    <property type="match status" value="4"/>
</dbReference>
<evidence type="ECO:0000256" key="4">
    <source>
        <dbReference type="ARBA" id="ARBA00022723"/>
    </source>
</evidence>
<dbReference type="Gene3D" id="1.10.760.10">
    <property type="entry name" value="Cytochrome c-like domain"/>
    <property type="match status" value="1"/>
</dbReference>
<feature type="domain" description="Cytochrome c" evidence="8">
    <location>
        <begin position="343"/>
        <end position="445"/>
    </location>
</feature>
<dbReference type="CDD" id="cd00200">
    <property type="entry name" value="WD40"/>
    <property type="match status" value="1"/>
</dbReference>
<dbReference type="Gene3D" id="2.130.10.10">
    <property type="entry name" value="YVTN repeat-like/Quinoprotein amine dehydrogenase"/>
    <property type="match status" value="2"/>
</dbReference>
<reference evidence="9" key="1">
    <citation type="journal article" date="2015" name="Nature">
        <title>Complex archaea that bridge the gap between prokaryotes and eukaryotes.</title>
        <authorList>
            <person name="Spang A."/>
            <person name="Saw J.H."/>
            <person name="Jorgensen S.L."/>
            <person name="Zaremba-Niedzwiedzka K."/>
            <person name="Martijn J."/>
            <person name="Lind A.E."/>
            <person name="van Eijk R."/>
            <person name="Schleper C."/>
            <person name="Guy L."/>
            <person name="Ettema T.J."/>
        </authorList>
    </citation>
    <scope>NUCLEOTIDE SEQUENCE</scope>
</reference>
<name>A0A0F9UMP0_9ZZZZ</name>
<sequence>MDRTLRRVTLAALLTFFAPAQSASSEQEWPERLVGHGGPVMGIALSDDGSEALTASFDYSIIRWRMQGPEGTIVARLVGHNAAVNDVAFVPGAAKAVSVSDDGAFAIWDLRENRLETLIEDTKDKVQDVAVSLDGRFAAAARWDGTARIFDIAAGREIARIEGHRGNVNAVAFSLDGRQLFTAGYDGTVREWPLDDGLITGPSRLLYAHGWGVNVLAAPPGGSLLAFGTLNGVTGVIDLPSGEVAELASNEHPVLSIASSPRAGWFATGSADGHVRVFDMDSGNLVEEYGDIYGPVWGLSFTPEGTQLYRSGLDDFAIRWQVAPRHLLEPIQSVYPRRFQTVTRAGLGEIEFLRKCSVCHTLTPDDANRAGPTLYGLFGRVAGTVPGYKYSQALVESDIVWTPETVSQLFDDGPDIVAPGTKMPVQRLKSVERRDALITYLLRATAADETTPLPGERQNKN</sequence>
<dbReference type="Pfam" id="PF00400">
    <property type="entry name" value="WD40"/>
    <property type="match status" value="5"/>
</dbReference>
<dbReference type="PROSITE" id="PS51007">
    <property type="entry name" value="CYTC"/>
    <property type="match status" value="1"/>
</dbReference>
<dbReference type="GO" id="GO:0009055">
    <property type="term" value="F:electron transfer activity"/>
    <property type="evidence" value="ECO:0007669"/>
    <property type="project" value="InterPro"/>
</dbReference>
<keyword evidence="7" id="KW-0408">Iron</keyword>
<dbReference type="PRINTS" id="PR00604">
    <property type="entry name" value="CYTCHRMECIAB"/>
</dbReference>
<protein>
    <recommendedName>
        <fullName evidence="8">Cytochrome c domain-containing protein</fullName>
    </recommendedName>
</protein>
<evidence type="ECO:0000313" key="9">
    <source>
        <dbReference type="EMBL" id="KKN92934.1"/>
    </source>
</evidence>
<dbReference type="InterPro" id="IPR001680">
    <property type="entry name" value="WD40_rpt"/>
</dbReference>
<dbReference type="SUPFAM" id="SSF50978">
    <property type="entry name" value="WD40 repeat-like"/>
    <property type="match status" value="1"/>
</dbReference>
<keyword evidence="5" id="KW-0677">Repeat</keyword>
<evidence type="ECO:0000256" key="5">
    <source>
        <dbReference type="ARBA" id="ARBA00022737"/>
    </source>
</evidence>
<keyword evidence="4" id="KW-0479">Metal-binding</keyword>
<evidence type="ECO:0000256" key="1">
    <source>
        <dbReference type="ARBA" id="ARBA00022448"/>
    </source>
</evidence>
<proteinExistence type="predicted"/>
<keyword evidence="1" id="KW-0813">Transport</keyword>
<evidence type="ECO:0000256" key="3">
    <source>
        <dbReference type="ARBA" id="ARBA00022617"/>
    </source>
</evidence>
<comment type="caution">
    <text evidence="9">The sequence shown here is derived from an EMBL/GenBank/DDBJ whole genome shotgun (WGS) entry which is preliminary data.</text>
</comment>
<evidence type="ECO:0000256" key="6">
    <source>
        <dbReference type="ARBA" id="ARBA00022982"/>
    </source>
</evidence>
<dbReference type="InterPro" id="IPR036909">
    <property type="entry name" value="Cyt_c-like_dom_sf"/>
</dbReference>
<evidence type="ECO:0000256" key="7">
    <source>
        <dbReference type="ARBA" id="ARBA00023004"/>
    </source>
</evidence>
<evidence type="ECO:0000259" key="8">
    <source>
        <dbReference type="PROSITE" id="PS51007"/>
    </source>
</evidence>
<dbReference type="SUPFAM" id="SSF46626">
    <property type="entry name" value="Cytochrome c"/>
    <property type="match status" value="1"/>
</dbReference>